<dbReference type="AlphaFoldDB" id="A0A024VYH2"/>
<dbReference type="EMBL" id="KI926683">
    <property type="protein sequence ID" value="ETW33358.1"/>
    <property type="molecule type" value="Genomic_DNA"/>
</dbReference>
<dbReference type="InterPro" id="IPR008602">
    <property type="entry name" value="Duffy-antigen-binding"/>
</dbReference>
<evidence type="ECO:0000313" key="3">
    <source>
        <dbReference type="EMBL" id="ETW33358.1"/>
    </source>
</evidence>
<dbReference type="OrthoDB" id="379270at2759"/>
<protein>
    <submittedName>
        <fullName evidence="3">Uncharacterized protein</fullName>
    </submittedName>
</protein>
<evidence type="ECO:0000313" key="4">
    <source>
        <dbReference type="Proteomes" id="UP000030708"/>
    </source>
</evidence>
<gene>
    <name evidence="3" type="ORF">PFTANZ_05922</name>
</gene>
<dbReference type="GO" id="GO:0016020">
    <property type="term" value="C:membrane"/>
    <property type="evidence" value="ECO:0007669"/>
    <property type="project" value="InterPro"/>
</dbReference>
<dbReference type="SUPFAM" id="SSF140924">
    <property type="entry name" value="Duffy binding domain-like"/>
    <property type="match status" value="1"/>
</dbReference>
<feature type="domain" description="Plasmodium falciparum erythrocyte membrane protein-1 N-terminal segment" evidence="2">
    <location>
        <begin position="18"/>
        <end position="53"/>
    </location>
</feature>
<name>A0A024VYH2_PLAFA</name>
<dbReference type="Pfam" id="PF05424">
    <property type="entry name" value="Duffy_binding"/>
    <property type="match status" value="1"/>
</dbReference>
<evidence type="ECO:0000259" key="1">
    <source>
        <dbReference type="Pfam" id="PF05424"/>
    </source>
</evidence>
<feature type="domain" description="Duffy-antigen binding" evidence="1">
    <location>
        <begin position="119"/>
        <end position="258"/>
    </location>
</feature>
<dbReference type="InterPro" id="IPR029210">
    <property type="entry name" value="PfEMP1_NTS"/>
</dbReference>
<reference evidence="3 4" key="2">
    <citation type="submission" date="2013-02" db="EMBL/GenBank/DDBJ databases">
        <title>The Genome Sequence of Plasmodium falciparum Tanzania (2000708).</title>
        <authorList>
            <consortium name="The Broad Institute Genome Sequencing Platform"/>
            <consortium name="The Broad Institute Genome Sequencing Center for Infectious Disease"/>
            <person name="Neafsey D."/>
            <person name="Cheeseman I."/>
            <person name="Volkman S."/>
            <person name="Adams J."/>
            <person name="Walker B."/>
            <person name="Young S.K."/>
            <person name="Zeng Q."/>
            <person name="Gargeya S."/>
            <person name="Fitzgerald M."/>
            <person name="Haas B."/>
            <person name="Abouelleil A."/>
            <person name="Alvarado L."/>
            <person name="Arachchi H.M."/>
            <person name="Berlin A.M."/>
            <person name="Chapman S.B."/>
            <person name="Dewar J."/>
            <person name="Goldberg J."/>
            <person name="Griggs A."/>
            <person name="Gujja S."/>
            <person name="Hansen M."/>
            <person name="Howarth C."/>
            <person name="Imamovic A."/>
            <person name="Larimer J."/>
            <person name="McCowan C."/>
            <person name="Murphy C."/>
            <person name="Neiman D."/>
            <person name="Pearson M."/>
            <person name="Priest M."/>
            <person name="Roberts A."/>
            <person name="Saif S."/>
            <person name="Shea T."/>
            <person name="Sisk P."/>
            <person name="Sykes S."/>
            <person name="Wortman J."/>
            <person name="Nusbaum C."/>
            <person name="Birren B."/>
        </authorList>
    </citation>
    <scope>NUCLEOTIDE SEQUENCE [LARGE SCALE GENOMIC DNA]</scope>
    <source>
        <strain evidence="4">Tanzania (2000708)</strain>
    </source>
</reference>
<organism evidence="3 4">
    <name type="scientific">Plasmodium falciparum Tanzania</name>
    <name type="common">2000708</name>
    <dbReference type="NCBI Taxonomy" id="1036725"/>
    <lineage>
        <taxon>Eukaryota</taxon>
        <taxon>Sar</taxon>
        <taxon>Alveolata</taxon>
        <taxon>Apicomplexa</taxon>
        <taxon>Aconoidasida</taxon>
        <taxon>Haemosporida</taxon>
        <taxon>Plasmodiidae</taxon>
        <taxon>Plasmodium</taxon>
        <taxon>Plasmodium (Laverania)</taxon>
    </lineage>
</organism>
<dbReference type="Gene3D" id="1.20.1310.20">
    <property type="entry name" value="Duffy-antigen binding domain"/>
    <property type="match status" value="1"/>
</dbReference>
<dbReference type="GO" id="GO:0046789">
    <property type="term" value="F:host cell surface receptor binding"/>
    <property type="evidence" value="ECO:0007669"/>
    <property type="project" value="InterPro"/>
</dbReference>
<dbReference type="InterPro" id="IPR042202">
    <property type="entry name" value="Duffy-ag-bd_sf"/>
</dbReference>
<reference evidence="3 4" key="1">
    <citation type="submission" date="2013-02" db="EMBL/GenBank/DDBJ databases">
        <title>The Genome Annotation of Plasmodium falciparum Tanzania (2000708).</title>
        <authorList>
            <consortium name="The Broad Institute Genome Sequencing Platform"/>
            <consortium name="The Broad Institute Genome Sequencing Center for Infectious Disease"/>
            <person name="Neafsey D."/>
            <person name="Hoffman S."/>
            <person name="Volkman S."/>
            <person name="Rosenthal P."/>
            <person name="Walker B."/>
            <person name="Young S.K."/>
            <person name="Zeng Q."/>
            <person name="Gargeya S."/>
            <person name="Fitzgerald M."/>
            <person name="Haas B."/>
            <person name="Abouelleil A."/>
            <person name="Allen A.W."/>
            <person name="Alvarado L."/>
            <person name="Arachchi H.M."/>
            <person name="Berlin A.M."/>
            <person name="Chapman S.B."/>
            <person name="Gainer-Dewar J."/>
            <person name="Goldberg J."/>
            <person name="Griggs A."/>
            <person name="Gujja S."/>
            <person name="Hansen M."/>
            <person name="Howarth C."/>
            <person name="Imamovic A."/>
            <person name="Ireland A."/>
            <person name="Larimer J."/>
            <person name="McCowan C."/>
            <person name="Murphy C."/>
            <person name="Pearson M."/>
            <person name="Poon T.W."/>
            <person name="Priest M."/>
            <person name="Roberts A."/>
            <person name="Saif S."/>
            <person name="Shea T."/>
            <person name="Sisk P."/>
            <person name="Sykes S."/>
            <person name="Wortman J."/>
            <person name="Nusbaum C."/>
            <person name="Birren B."/>
        </authorList>
    </citation>
    <scope>NUCLEOTIDE SEQUENCE [LARGE SCALE GENOMIC DNA]</scope>
    <source>
        <strain evidence="4">Tanzania (2000708)</strain>
    </source>
</reference>
<dbReference type="Proteomes" id="UP000030708">
    <property type="component" value="Unassembled WGS sequence"/>
</dbReference>
<sequence length="261" mass="29769">MVLQRAAGGGGDGIDKRSAKHLLDSIGKKVYDKVHGAALEHSNGKLKGTLSLAIFEKAPEGKQTSEDPCDLNHEYHTTVTSGFGKENPCKDRPEVRFSYTEGAECDKSKIRGSNSNKDGACAPFRRLHLCDQHLEHIKHDKITRHNLLADVCEAAKFEAESLEKYRGQYQLNNSDVNINICTELARSFADIGDIVRGRDLYRGNDKEKDRLEENLRKIFKKIYDNLNDAHVQEHYKDDDKGTKNYYKLRNAWWEANRQENF</sequence>
<dbReference type="Pfam" id="PF15447">
    <property type="entry name" value="NTS"/>
    <property type="match status" value="1"/>
</dbReference>
<evidence type="ECO:0000259" key="2">
    <source>
        <dbReference type="Pfam" id="PF15447"/>
    </source>
</evidence>
<proteinExistence type="predicted"/>
<accession>A0A024VYH2</accession>